<keyword evidence="2" id="KW-0548">Nucleotidyltransferase</keyword>
<dbReference type="AlphaFoldDB" id="A0A5B6X325"/>
<dbReference type="InterPro" id="IPR000477">
    <property type="entry name" value="RT_dom"/>
</dbReference>
<dbReference type="InterPro" id="IPR043128">
    <property type="entry name" value="Rev_trsase/Diguanyl_cyclase"/>
</dbReference>
<dbReference type="InterPro" id="IPR043502">
    <property type="entry name" value="DNA/RNA_pol_sf"/>
</dbReference>
<protein>
    <submittedName>
        <fullName evidence="2">RNA-directed DNA polymerase-like protein</fullName>
    </submittedName>
</protein>
<feature type="domain" description="Reverse transcriptase" evidence="1">
    <location>
        <begin position="1"/>
        <end position="95"/>
    </location>
</feature>
<dbReference type="OrthoDB" id="2431547at2759"/>
<dbReference type="GO" id="GO:0003964">
    <property type="term" value="F:RNA-directed DNA polymerase activity"/>
    <property type="evidence" value="ECO:0007669"/>
    <property type="project" value="UniProtKB-KW"/>
</dbReference>
<accession>A0A5B6X325</accession>
<keyword evidence="2" id="KW-0808">Transferase</keyword>
<sequence>MFLKIDLISEYYQLQIKEQDVPKTTFKTRYGHYEFLVMQLGLTNAPTTFVDLMNRVFQSFFFVVFIDDILLYSLNESNHTEHLRVVMQTLVKTNYMRNLVNMNSGHVISADGIRVDPNKVSVTVDWKISKNVSDCQQSFNQLKDMLTEAPMLTQPEFGTTYVVIVMRLSMV</sequence>
<dbReference type="Gene3D" id="3.30.70.270">
    <property type="match status" value="1"/>
</dbReference>
<reference evidence="3" key="1">
    <citation type="journal article" date="2019" name="Plant Biotechnol. J.">
        <title>Genome sequencing of the Australian wild diploid species Gossypium australe highlights disease resistance and delayed gland morphogenesis.</title>
        <authorList>
            <person name="Cai Y."/>
            <person name="Cai X."/>
            <person name="Wang Q."/>
            <person name="Wang P."/>
            <person name="Zhang Y."/>
            <person name="Cai C."/>
            <person name="Xu Y."/>
            <person name="Wang K."/>
            <person name="Zhou Z."/>
            <person name="Wang C."/>
            <person name="Geng S."/>
            <person name="Li B."/>
            <person name="Dong Q."/>
            <person name="Hou Y."/>
            <person name="Wang H."/>
            <person name="Ai P."/>
            <person name="Liu Z."/>
            <person name="Yi F."/>
            <person name="Sun M."/>
            <person name="An G."/>
            <person name="Cheng J."/>
            <person name="Zhang Y."/>
            <person name="Shi Q."/>
            <person name="Xie Y."/>
            <person name="Shi X."/>
            <person name="Chang Y."/>
            <person name="Huang F."/>
            <person name="Chen Y."/>
            <person name="Hong S."/>
            <person name="Mi L."/>
            <person name="Sun Q."/>
            <person name="Zhang L."/>
            <person name="Zhou B."/>
            <person name="Peng R."/>
            <person name="Zhang X."/>
            <person name="Liu F."/>
        </authorList>
    </citation>
    <scope>NUCLEOTIDE SEQUENCE [LARGE SCALE GENOMIC DNA]</scope>
    <source>
        <strain evidence="3">cv. PA1801</strain>
    </source>
</reference>
<evidence type="ECO:0000259" key="1">
    <source>
        <dbReference type="Pfam" id="PF00078"/>
    </source>
</evidence>
<name>A0A5B6X325_9ROSI</name>
<keyword evidence="3" id="KW-1185">Reference proteome</keyword>
<dbReference type="SUPFAM" id="SSF56672">
    <property type="entry name" value="DNA/RNA polymerases"/>
    <property type="match status" value="1"/>
</dbReference>
<dbReference type="InterPro" id="IPR053134">
    <property type="entry name" value="RNA-dir_DNA_polymerase"/>
</dbReference>
<dbReference type="PANTHER" id="PTHR24559">
    <property type="entry name" value="TRANSPOSON TY3-I GAG-POL POLYPROTEIN"/>
    <property type="match status" value="1"/>
</dbReference>
<keyword evidence="2" id="KW-0695">RNA-directed DNA polymerase</keyword>
<proteinExistence type="predicted"/>
<dbReference type="Gene3D" id="3.10.10.10">
    <property type="entry name" value="HIV Type 1 Reverse Transcriptase, subunit A, domain 1"/>
    <property type="match status" value="1"/>
</dbReference>
<organism evidence="2 3">
    <name type="scientific">Gossypium australe</name>
    <dbReference type="NCBI Taxonomy" id="47621"/>
    <lineage>
        <taxon>Eukaryota</taxon>
        <taxon>Viridiplantae</taxon>
        <taxon>Streptophyta</taxon>
        <taxon>Embryophyta</taxon>
        <taxon>Tracheophyta</taxon>
        <taxon>Spermatophyta</taxon>
        <taxon>Magnoliopsida</taxon>
        <taxon>eudicotyledons</taxon>
        <taxon>Gunneridae</taxon>
        <taxon>Pentapetalae</taxon>
        <taxon>rosids</taxon>
        <taxon>malvids</taxon>
        <taxon>Malvales</taxon>
        <taxon>Malvaceae</taxon>
        <taxon>Malvoideae</taxon>
        <taxon>Gossypium</taxon>
    </lineage>
</organism>
<dbReference type="CDD" id="cd01647">
    <property type="entry name" value="RT_LTR"/>
    <property type="match status" value="1"/>
</dbReference>
<dbReference type="PANTHER" id="PTHR24559:SF444">
    <property type="entry name" value="REVERSE TRANSCRIPTASE DOMAIN-CONTAINING PROTEIN"/>
    <property type="match status" value="1"/>
</dbReference>
<dbReference type="EMBL" id="SMMG02000001">
    <property type="protein sequence ID" value="KAA3487482.1"/>
    <property type="molecule type" value="Genomic_DNA"/>
</dbReference>
<comment type="caution">
    <text evidence="2">The sequence shown here is derived from an EMBL/GenBank/DDBJ whole genome shotgun (WGS) entry which is preliminary data.</text>
</comment>
<gene>
    <name evidence="2" type="ORF">EPI10_031302</name>
</gene>
<dbReference type="Pfam" id="PF00078">
    <property type="entry name" value="RVT_1"/>
    <property type="match status" value="1"/>
</dbReference>
<dbReference type="Proteomes" id="UP000325315">
    <property type="component" value="Unassembled WGS sequence"/>
</dbReference>
<evidence type="ECO:0000313" key="3">
    <source>
        <dbReference type="Proteomes" id="UP000325315"/>
    </source>
</evidence>
<evidence type="ECO:0000313" key="2">
    <source>
        <dbReference type="EMBL" id="KAA3487482.1"/>
    </source>
</evidence>